<feature type="compositionally biased region" description="Low complexity" evidence="2">
    <location>
        <begin position="41"/>
        <end position="54"/>
    </location>
</feature>
<sequence>MLQRMVDSFTSKQMDVPVPNNFDDNWGPPFPPPQRKGDGVQQQQQYQLSSGSSPPSLPTPPKSSYTRISNGVEHMATENGSSSSFSKISQMTQEIARLSAELEREHHRELAKAGGKSSNAEINELKRELQLREQQFDEVMFHNDQLKSKVDKEEEYRAVKERREDH</sequence>
<evidence type="ECO:0000313" key="4">
    <source>
        <dbReference type="WBParaSite" id="jg6122"/>
    </source>
</evidence>
<keyword evidence="3" id="KW-1185">Reference proteome</keyword>
<feature type="region of interest" description="Disordered" evidence="2">
    <location>
        <begin position="143"/>
        <end position="166"/>
    </location>
</feature>
<reference evidence="4" key="1">
    <citation type="submission" date="2022-11" db="UniProtKB">
        <authorList>
            <consortium name="WormBaseParasite"/>
        </authorList>
    </citation>
    <scope>IDENTIFICATION</scope>
</reference>
<dbReference type="Proteomes" id="UP000887574">
    <property type="component" value="Unplaced"/>
</dbReference>
<protein>
    <submittedName>
        <fullName evidence="4">Uncharacterized protein</fullName>
    </submittedName>
</protein>
<feature type="region of interest" description="Disordered" evidence="2">
    <location>
        <begin position="1"/>
        <end position="67"/>
    </location>
</feature>
<accession>A0A915EJT7</accession>
<evidence type="ECO:0000256" key="2">
    <source>
        <dbReference type="SAM" id="MobiDB-lite"/>
    </source>
</evidence>
<dbReference type="AlphaFoldDB" id="A0A915EJT7"/>
<proteinExistence type="predicted"/>
<feature type="coiled-coil region" evidence="1">
    <location>
        <begin position="88"/>
        <end position="135"/>
    </location>
</feature>
<dbReference type="WBParaSite" id="jg6122">
    <property type="protein sequence ID" value="jg6122"/>
    <property type="gene ID" value="jg6122"/>
</dbReference>
<keyword evidence="1" id="KW-0175">Coiled coil</keyword>
<evidence type="ECO:0000313" key="3">
    <source>
        <dbReference type="Proteomes" id="UP000887574"/>
    </source>
</evidence>
<evidence type="ECO:0000256" key="1">
    <source>
        <dbReference type="SAM" id="Coils"/>
    </source>
</evidence>
<organism evidence="3 4">
    <name type="scientific">Ditylenchus dipsaci</name>
    <dbReference type="NCBI Taxonomy" id="166011"/>
    <lineage>
        <taxon>Eukaryota</taxon>
        <taxon>Metazoa</taxon>
        <taxon>Ecdysozoa</taxon>
        <taxon>Nematoda</taxon>
        <taxon>Chromadorea</taxon>
        <taxon>Rhabditida</taxon>
        <taxon>Tylenchina</taxon>
        <taxon>Tylenchomorpha</taxon>
        <taxon>Sphaerularioidea</taxon>
        <taxon>Anguinidae</taxon>
        <taxon>Anguininae</taxon>
        <taxon>Ditylenchus</taxon>
    </lineage>
</organism>
<name>A0A915EJT7_9BILA</name>